<proteinExistence type="predicted"/>
<keyword evidence="2" id="KW-1185">Reference proteome</keyword>
<gene>
    <name evidence="1" type="ORF">DRW42_03240</name>
</gene>
<reference evidence="1 2" key="1">
    <citation type="submission" date="2018-07" db="EMBL/GenBank/DDBJ databases">
        <title>A draft genome of a endophytic bacteria, a new species of Pedobacter.</title>
        <authorList>
            <person name="Zhang Z.D."/>
            <person name="Chen Z.J."/>
        </authorList>
    </citation>
    <scope>NUCLEOTIDE SEQUENCE [LARGE SCALE GENOMIC DNA]</scope>
    <source>
        <strain evidence="1 2">RS10</strain>
    </source>
</reference>
<organism evidence="1 2">
    <name type="scientific">Pedobacter miscanthi</name>
    <dbReference type="NCBI Taxonomy" id="2259170"/>
    <lineage>
        <taxon>Bacteria</taxon>
        <taxon>Pseudomonadati</taxon>
        <taxon>Bacteroidota</taxon>
        <taxon>Sphingobacteriia</taxon>
        <taxon>Sphingobacteriales</taxon>
        <taxon>Sphingobacteriaceae</taxon>
        <taxon>Pedobacter</taxon>
    </lineage>
</organism>
<comment type="caution">
    <text evidence="1">The sequence shown here is derived from an EMBL/GenBank/DDBJ whole genome shotgun (WGS) entry which is preliminary data.</text>
</comment>
<accession>A0A366LC80</accession>
<sequence>MVLSPFPLTGRMGDQTSSFHLKNGDFQLYKFHYRIVLSRGVILPVSAERAQEARHPGRPKDGGRINYNNLALYDHIVISTLFFPTPLLRLF</sequence>
<evidence type="ECO:0000313" key="2">
    <source>
        <dbReference type="Proteomes" id="UP000252081"/>
    </source>
</evidence>
<dbReference type="AlphaFoldDB" id="A0A366LC80"/>
<protein>
    <submittedName>
        <fullName evidence="1">Uncharacterized protein</fullName>
    </submittedName>
</protein>
<evidence type="ECO:0000313" key="1">
    <source>
        <dbReference type="EMBL" id="RBQ11491.1"/>
    </source>
</evidence>
<dbReference type="Proteomes" id="UP000252081">
    <property type="component" value="Unassembled WGS sequence"/>
</dbReference>
<name>A0A366LC80_9SPHI</name>
<dbReference type="EMBL" id="QNQU01000002">
    <property type="protein sequence ID" value="RBQ11491.1"/>
    <property type="molecule type" value="Genomic_DNA"/>
</dbReference>